<dbReference type="GO" id="GO:0070012">
    <property type="term" value="F:oligopeptidase activity"/>
    <property type="evidence" value="ECO:0007669"/>
    <property type="project" value="TreeGrafter"/>
</dbReference>
<evidence type="ECO:0000256" key="4">
    <source>
        <dbReference type="ARBA" id="ARBA00022670"/>
    </source>
</evidence>
<accession>A0A1G2V4S3</accession>
<evidence type="ECO:0000256" key="6">
    <source>
        <dbReference type="ARBA" id="ARBA00022825"/>
    </source>
</evidence>
<dbReference type="InterPro" id="IPR023302">
    <property type="entry name" value="Pept_S9A_N"/>
</dbReference>
<dbReference type="Pfam" id="PF02897">
    <property type="entry name" value="Peptidase_S9_N"/>
    <property type="match status" value="1"/>
</dbReference>
<dbReference type="SUPFAM" id="SSF53474">
    <property type="entry name" value="alpha/beta-Hydrolases"/>
    <property type="match status" value="1"/>
</dbReference>
<organism evidence="9 10">
    <name type="scientific">Candidatus Zambryskibacteria bacterium RIFOXYD2_FULL_43_10</name>
    <dbReference type="NCBI Taxonomy" id="1802782"/>
    <lineage>
        <taxon>Bacteria</taxon>
        <taxon>Candidatus Zambryskiibacteriota</taxon>
    </lineage>
</organism>
<gene>
    <name evidence="9" type="ORF">A2544_02070</name>
</gene>
<proteinExistence type="inferred from homology"/>
<dbReference type="PANTHER" id="PTHR42881">
    <property type="entry name" value="PROLYL ENDOPEPTIDASE"/>
    <property type="match status" value="1"/>
</dbReference>
<evidence type="ECO:0000256" key="3">
    <source>
        <dbReference type="ARBA" id="ARBA00011897"/>
    </source>
</evidence>
<comment type="caution">
    <text evidence="9">The sequence shown here is derived from an EMBL/GenBank/DDBJ whole genome shotgun (WGS) entry which is preliminary data.</text>
</comment>
<dbReference type="Gene3D" id="3.40.50.1820">
    <property type="entry name" value="alpha/beta hydrolase"/>
    <property type="match status" value="1"/>
</dbReference>
<evidence type="ECO:0000256" key="1">
    <source>
        <dbReference type="ARBA" id="ARBA00001070"/>
    </source>
</evidence>
<evidence type="ECO:0000259" key="7">
    <source>
        <dbReference type="Pfam" id="PF00326"/>
    </source>
</evidence>
<comment type="catalytic activity">
    <reaction evidence="1">
        <text>Hydrolysis of Pro-|-Xaa &gt;&gt; Ala-|-Xaa in oligopeptides.</text>
        <dbReference type="EC" id="3.4.21.26"/>
    </reaction>
</comment>
<dbReference type="GO" id="GO:0005829">
    <property type="term" value="C:cytosol"/>
    <property type="evidence" value="ECO:0007669"/>
    <property type="project" value="TreeGrafter"/>
</dbReference>
<keyword evidence="6" id="KW-0720">Serine protease</keyword>
<keyword evidence="4" id="KW-0645">Protease</keyword>
<sequence length="674" mass="77664">MNMKSKKQNKHNLIDPFQFLEKDIPQTRKWLKSEQQKADEYFLRNKYKKSLIKRIKLLQNIESKSIPVIKDGNTFFSWRKKNEEIGSVYIIKKGSKKPSVLLNSESIFKRYGYVLESWIPSKYGTRLAYLLSKSGNDKASIFILDVNKKTTLKDHIPDYVYPNFMCWNNHGDGFWYVHANFKSPKSEEKLNMKIYFHKVGDDFKKDKCLLGEKMGKTDWPIIKTSEDGKYFIISIYNSSKEKRTTQAFLGKTNDKNGAIIEILKKEDHLSYVYIHRDSVYLLTNKNVQNWKVQKAKISDLELGQLAFRTIIKEDKNSKESICFIKNRCFVEVLENASSQLYVHDLNGKLQRKINLPTRGTISTMRGEKEGDKLFFLFSSYSFPVTIFSLAINKKKPTIYFQDTSHFDYKKIEVKQEFFRSKDGTLVPMFIVYKKGLKKDGNSPTLAYGYGGFGWSITPSFHSDIVPFLEDGGIYVEINIRGGGEFGQKWHDAGKLFKKQNSFNDFIAGLNHLVKEKYTSRGKLAIFGWSNGGLLIGSVITQYPNICKVAIIGAPVLDMARYHLFDGGRYWISDYGDPNNKKYLKNLLKYSPYHNIKTGISYPSILVLTAQKDDRVHPMHAYKFVAKLKAQAKLSNPVLLRVEGNAGHGGASGISKYIEQQADMWSFVHDQLKRI</sequence>
<dbReference type="EMBL" id="MHWZ01000038">
    <property type="protein sequence ID" value="OHB16610.1"/>
    <property type="molecule type" value="Genomic_DNA"/>
</dbReference>
<dbReference type="InterPro" id="IPR001375">
    <property type="entry name" value="Peptidase_S9_cat"/>
</dbReference>
<evidence type="ECO:0000259" key="8">
    <source>
        <dbReference type="Pfam" id="PF02897"/>
    </source>
</evidence>
<dbReference type="Proteomes" id="UP000176868">
    <property type="component" value="Unassembled WGS sequence"/>
</dbReference>
<dbReference type="AlphaFoldDB" id="A0A1G2V4S3"/>
<feature type="domain" description="Peptidase S9A N-terminal" evidence="8">
    <location>
        <begin position="9"/>
        <end position="399"/>
    </location>
</feature>
<evidence type="ECO:0000313" key="10">
    <source>
        <dbReference type="Proteomes" id="UP000176868"/>
    </source>
</evidence>
<dbReference type="Gene3D" id="2.130.10.120">
    <property type="entry name" value="Prolyl oligopeptidase, N-terminal domain"/>
    <property type="match status" value="1"/>
</dbReference>
<feature type="domain" description="Peptidase S9 prolyl oligopeptidase catalytic" evidence="7">
    <location>
        <begin position="459"/>
        <end position="672"/>
    </location>
</feature>
<protein>
    <recommendedName>
        <fullName evidence="3">prolyl oligopeptidase</fullName>
        <ecNumber evidence="3">3.4.21.26</ecNumber>
    </recommendedName>
</protein>
<comment type="similarity">
    <text evidence="2">Belongs to the peptidase S9A family.</text>
</comment>
<name>A0A1G2V4S3_9BACT</name>
<dbReference type="FunFam" id="3.40.50.1820:FF:000005">
    <property type="entry name" value="Prolyl endopeptidase"/>
    <property type="match status" value="1"/>
</dbReference>
<dbReference type="InterPro" id="IPR051167">
    <property type="entry name" value="Prolyl_oligopep/macrocyclase"/>
</dbReference>
<dbReference type="GO" id="GO:0006508">
    <property type="term" value="P:proteolysis"/>
    <property type="evidence" value="ECO:0007669"/>
    <property type="project" value="UniProtKB-KW"/>
</dbReference>
<reference evidence="9 10" key="1">
    <citation type="journal article" date="2016" name="Nat. Commun.">
        <title>Thousands of microbial genomes shed light on interconnected biogeochemical processes in an aquifer system.</title>
        <authorList>
            <person name="Anantharaman K."/>
            <person name="Brown C.T."/>
            <person name="Hug L.A."/>
            <person name="Sharon I."/>
            <person name="Castelle C.J."/>
            <person name="Probst A.J."/>
            <person name="Thomas B.C."/>
            <person name="Singh A."/>
            <person name="Wilkins M.J."/>
            <person name="Karaoz U."/>
            <person name="Brodie E.L."/>
            <person name="Williams K.H."/>
            <person name="Hubbard S.S."/>
            <person name="Banfield J.F."/>
        </authorList>
    </citation>
    <scope>NUCLEOTIDE SEQUENCE [LARGE SCALE GENOMIC DNA]</scope>
</reference>
<evidence type="ECO:0000256" key="5">
    <source>
        <dbReference type="ARBA" id="ARBA00022801"/>
    </source>
</evidence>
<dbReference type="InterPro" id="IPR029058">
    <property type="entry name" value="AB_hydrolase_fold"/>
</dbReference>
<keyword evidence="5" id="KW-0378">Hydrolase</keyword>
<dbReference type="PRINTS" id="PR00862">
    <property type="entry name" value="PROLIGOPTASE"/>
</dbReference>
<dbReference type="EC" id="3.4.21.26" evidence="3"/>
<dbReference type="GO" id="GO:0004252">
    <property type="term" value="F:serine-type endopeptidase activity"/>
    <property type="evidence" value="ECO:0007669"/>
    <property type="project" value="UniProtKB-EC"/>
</dbReference>
<dbReference type="Pfam" id="PF00326">
    <property type="entry name" value="Peptidase_S9"/>
    <property type="match status" value="1"/>
</dbReference>
<evidence type="ECO:0000313" key="9">
    <source>
        <dbReference type="EMBL" id="OHB16610.1"/>
    </source>
</evidence>
<dbReference type="SUPFAM" id="SSF50993">
    <property type="entry name" value="Peptidase/esterase 'gauge' domain"/>
    <property type="match status" value="1"/>
</dbReference>
<evidence type="ECO:0000256" key="2">
    <source>
        <dbReference type="ARBA" id="ARBA00005228"/>
    </source>
</evidence>
<dbReference type="PANTHER" id="PTHR42881:SF2">
    <property type="entry name" value="PROLYL ENDOPEPTIDASE"/>
    <property type="match status" value="1"/>
</dbReference>
<dbReference type="InterPro" id="IPR002470">
    <property type="entry name" value="Peptidase_S9A"/>
</dbReference>